<dbReference type="GO" id="GO:0046872">
    <property type="term" value="F:metal ion binding"/>
    <property type="evidence" value="ECO:0007669"/>
    <property type="project" value="UniProtKB-UniRule"/>
</dbReference>
<dbReference type="Pfam" id="PF04055">
    <property type="entry name" value="Radical_SAM"/>
    <property type="match status" value="1"/>
</dbReference>
<reference evidence="11 12" key="1">
    <citation type="submission" date="2017-10" db="EMBL/GenBank/DDBJ databases">
        <title>Bifidobacterium genomics.</title>
        <authorList>
            <person name="Lugli G.A."/>
            <person name="Milani C."/>
            <person name="Mancabelli L."/>
        </authorList>
    </citation>
    <scope>NUCLEOTIDE SEQUENCE [LARGE SCALE GENOMIC DNA]</scope>
    <source>
        <strain evidence="11 12">1542B</strain>
    </source>
</reference>
<feature type="domain" description="Radical SAM core" evidence="10">
    <location>
        <begin position="35"/>
        <end position="279"/>
    </location>
</feature>
<evidence type="ECO:0000256" key="7">
    <source>
        <dbReference type="ARBA" id="ARBA00023014"/>
    </source>
</evidence>
<dbReference type="SFLD" id="SFLDF00562">
    <property type="entry name" value="HemN-like__clustered_with_heat"/>
    <property type="match status" value="1"/>
</dbReference>
<dbReference type="RefSeq" id="WP_257468004.1">
    <property type="nucleotide sequence ID" value="NZ_PCGY01000012.1"/>
</dbReference>
<sequence length="485" mass="51517">MPGWVSTSSAVHGAQRDALVVPGGLGGPAASGVAAAARGPFEVYVHVPFCMRRCGYCDFNTYTAPDLGEGASRGNYARMAVREMELVRAWQAAHGVREQKAATVFFGGGTPTILPAADLVTMLDAVRRIWGIEPDAEITTEANPDTVDANYIKRLADGGFTRISFGMQSAVPHVLATLDRRHTPANVEAGLRAADACGLRSSVDLIYGAPGESLEDWRTSVRTAIDLGVHHVSAYALTIAPHTKMGRMIAAGDLPQPSDDDEAAKYEIADEAFADAGLHWYEISNWARPGYESRHNLGYWRNVDWAGIGPGAHSHYRLGGEAAGVASSSLESGAGDNPKSKDLGADDAVAHHDDAGFRKTAAAAPDTSSISVAAGSVGLRAWDIAHPRAWAHAINTGTVPWGGCEGITAQEDREETLMLGLRLREGFDTSRFAGIIPDEAWVSLQSEGLITLAPGSRAGQGCIAVPTLRGRLLNDLIIEHLFDYV</sequence>
<dbReference type="Gene3D" id="3.20.20.70">
    <property type="entry name" value="Aldolase class I"/>
    <property type="match status" value="1"/>
</dbReference>
<keyword evidence="3 9" id="KW-0349">Heme</keyword>
<dbReference type="GO" id="GO:0004109">
    <property type="term" value="F:coproporphyrinogen oxidase activity"/>
    <property type="evidence" value="ECO:0007669"/>
    <property type="project" value="InterPro"/>
</dbReference>
<evidence type="ECO:0000256" key="6">
    <source>
        <dbReference type="ARBA" id="ARBA00023004"/>
    </source>
</evidence>
<comment type="subcellular location">
    <subcellularLocation>
        <location evidence="9">Cytoplasm</location>
    </subcellularLocation>
</comment>
<dbReference type="InterPro" id="IPR006638">
    <property type="entry name" value="Elp3/MiaA/NifB-like_rSAM"/>
</dbReference>
<dbReference type="EMBL" id="PCGY01000012">
    <property type="protein sequence ID" value="PKU92312.1"/>
    <property type="molecule type" value="Genomic_DNA"/>
</dbReference>
<dbReference type="InterPro" id="IPR058240">
    <property type="entry name" value="rSAM_sf"/>
</dbReference>
<protein>
    <recommendedName>
        <fullName evidence="2 9">Heme chaperone HemW</fullName>
    </recommendedName>
</protein>
<accession>A0A2N3QKZ4</accession>
<evidence type="ECO:0000313" key="11">
    <source>
        <dbReference type="EMBL" id="PKU92312.1"/>
    </source>
</evidence>
<dbReference type="InterPro" id="IPR034505">
    <property type="entry name" value="Coproporphyrinogen-III_oxidase"/>
</dbReference>
<keyword evidence="9" id="KW-0004">4Fe-4S</keyword>
<keyword evidence="5 9" id="KW-0479">Metal-binding</keyword>
<name>A0A2N3QKZ4_9BIFI</name>
<evidence type="ECO:0000256" key="4">
    <source>
        <dbReference type="ARBA" id="ARBA00022691"/>
    </source>
</evidence>
<comment type="caution">
    <text evidence="11">The sequence shown here is derived from an EMBL/GenBank/DDBJ whole genome shotgun (WGS) entry which is preliminary data.</text>
</comment>
<dbReference type="InterPro" id="IPR007197">
    <property type="entry name" value="rSAM"/>
</dbReference>
<dbReference type="PROSITE" id="PS51918">
    <property type="entry name" value="RADICAL_SAM"/>
    <property type="match status" value="1"/>
</dbReference>
<dbReference type="InterPro" id="IPR013785">
    <property type="entry name" value="Aldolase_TIM"/>
</dbReference>
<evidence type="ECO:0000256" key="8">
    <source>
        <dbReference type="ARBA" id="ARBA00023186"/>
    </source>
</evidence>
<dbReference type="GO" id="GO:0006779">
    <property type="term" value="P:porphyrin-containing compound biosynthetic process"/>
    <property type="evidence" value="ECO:0007669"/>
    <property type="project" value="InterPro"/>
</dbReference>
<dbReference type="GO" id="GO:0005737">
    <property type="term" value="C:cytoplasm"/>
    <property type="evidence" value="ECO:0007669"/>
    <property type="project" value="UniProtKB-SubCell"/>
</dbReference>
<dbReference type="SFLD" id="SFLDS00029">
    <property type="entry name" value="Radical_SAM"/>
    <property type="match status" value="1"/>
</dbReference>
<dbReference type="PANTHER" id="PTHR13932:SF5">
    <property type="entry name" value="RADICAL S-ADENOSYL METHIONINE DOMAIN-CONTAINING PROTEIN 1, MITOCHONDRIAL"/>
    <property type="match status" value="1"/>
</dbReference>
<gene>
    <name evidence="11" type="ORF">CQR47_0908</name>
</gene>
<evidence type="ECO:0000256" key="9">
    <source>
        <dbReference type="RuleBase" id="RU364116"/>
    </source>
</evidence>
<comment type="function">
    <text evidence="9">Probably acts as a heme chaperone, transferring heme to an unknown acceptor. Binds one molecule of heme per monomer, possibly covalently. Binds 1 [4Fe-4S] cluster. The cluster is coordinated with 3 cysteines and an exchangeable S-adenosyl-L-methionine.</text>
</comment>
<dbReference type="Proteomes" id="UP000233727">
    <property type="component" value="Unassembled WGS sequence"/>
</dbReference>
<evidence type="ECO:0000256" key="2">
    <source>
        <dbReference type="ARBA" id="ARBA00017228"/>
    </source>
</evidence>
<evidence type="ECO:0000313" key="12">
    <source>
        <dbReference type="Proteomes" id="UP000233727"/>
    </source>
</evidence>
<keyword evidence="9" id="KW-0963">Cytoplasm</keyword>
<dbReference type="GO" id="GO:0051539">
    <property type="term" value="F:4 iron, 4 sulfur cluster binding"/>
    <property type="evidence" value="ECO:0007669"/>
    <property type="project" value="UniProtKB-UniRule"/>
</dbReference>
<dbReference type="STRING" id="33905.BTHE_1017"/>
<keyword evidence="8 9" id="KW-0143">Chaperone</keyword>
<dbReference type="SFLD" id="SFLDG01082">
    <property type="entry name" value="B12-binding_domain_containing"/>
    <property type="match status" value="1"/>
</dbReference>
<dbReference type="NCBIfam" id="TIGR00539">
    <property type="entry name" value="hemN_rel"/>
    <property type="match status" value="1"/>
</dbReference>
<dbReference type="InterPro" id="IPR004559">
    <property type="entry name" value="HemW-like"/>
</dbReference>
<keyword evidence="7 9" id="KW-0411">Iron-sulfur</keyword>
<comment type="similarity">
    <text evidence="1">Belongs to the anaerobic coproporphyrinogen-III oxidase family. HemW subfamily.</text>
</comment>
<evidence type="ECO:0000256" key="1">
    <source>
        <dbReference type="ARBA" id="ARBA00006100"/>
    </source>
</evidence>
<dbReference type="SFLD" id="SFLDG01065">
    <property type="entry name" value="anaerobic_coproporphyrinogen-I"/>
    <property type="match status" value="1"/>
</dbReference>
<organism evidence="11 12">
    <name type="scientific">Bifidobacterium thermophilum</name>
    <dbReference type="NCBI Taxonomy" id="33905"/>
    <lineage>
        <taxon>Bacteria</taxon>
        <taxon>Bacillati</taxon>
        <taxon>Actinomycetota</taxon>
        <taxon>Actinomycetes</taxon>
        <taxon>Bifidobacteriales</taxon>
        <taxon>Bifidobacteriaceae</taxon>
        <taxon>Bifidobacterium</taxon>
    </lineage>
</organism>
<keyword evidence="4 9" id="KW-0949">S-adenosyl-L-methionine</keyword>
<proteinExistence type="inferred from homology"/>
<dbReference type="PANTHER" id="PTHR13932">
    <property type="entry name" value="COPROPORPHYRINIGEN III OXIDASE"/>
    <property type="match status" value="1"/>
</dbReference>
<evidence type="ECO:0000256" key="5">
    <source>
        <dbReference type="ARBA" id="ARBA00022723"/>
    </source>
</evidence>
<keyword evidence="6 9" id="KW-0408">Iron</keyword>
<evidence type="ECO:0000259" key="10">
    <source>
        <dbReference type="PROSITE" id="PS51918"/>
    </source>
</evidence>
<dbReference type="SUPFAM" id="SSF102114">
    <property type="entry name" value="Radical SAM enzymes"/>
    <property type="match status" value="1"/>
</dbReference>
<dbReference type="AlphaFoldDB" id="A0A2N3QKZ4"/>
<dbReference type="SMART" id="SM00729">
    <property type="entry name" value="Elp3"/>
    <property type="match status" value="1"/>
</dbReference>
<dbReference type="CDD" id="cd01335">
    <property type="entry name" value="Radical_SAM"/>
    <property type="match status" value="1"/>
</dbReference>
<evidence type="ECO:0000256" key="3">
    <source>
        <dbReference type="ARBA" id="ARBA00022617"/>
    </source>
</evidence>